<evidence type="ECO:0000313" key="1">
    <source>
        <dbReference type="EMBL" id="CFE45406.1"/>
    </source>
</evidence>
<dbReference type="EMBL" id="CFOE01000750">
    <property type="protein sequence ID" value="CFE45406.1"/>
    <property type="molecule type" value="Genomic_DNA"/>
</dbReference>
<accession>A0A654TDZ6</accession>
<dbReference type="AlphaFoldDB" id="A0A654TDZ6"/>
<reference evidence="1 2" key="1">
    <citation type="submission" date="2015-03" db="EMBL/GenBank/DDBJ databases">
        <authorList>
            <consortium name="Pathogen Informatics"/>
        </authorList>
    </citation>
    <scope>NUCLEOTIDE SEQUENCE [LARGE SCALE GENOMIC DNA]</scope>
    <source>
        <strain evidence="1 2">G09901357</strain>
    </source>
</reference>
<proteinExistence type="predicted"/>
<name>A0A654TDZ6_MYCTX</name>
<gene>
    <name evidence="1" type="ORF">ERS007681_03826</name>
</gene>
<sequence>MISVRHGICINSSTGGNGMCKKKPMVRSGRSMRSIFGTSCSW</sequence>
<protein>
    <submittedName>
        <fullName evidence="1">Uncharacterized protein</fullName>
    </submittedName>
</protein>
<evidence type="ECO:0000313" key="2">
    <source>
        <dbReference type="Proteomes" id="UP000048289"/>
    </source>
</evidence>
<organism evidence="1 2">
    <name type="scientific">Mycobacterium tuberculosis</name>
    <dbReference type="NCBI Taxonomy" id="1773"/>
    <lineage>
        <taxon>Bacteria</taxon>
        <taxon>Bacillati</taxon>
        <taxon>Actinomycetota</taxon>
        <taxon>Actinomycetes</taxon>
        <taxon>Mycobacteriales</taxon>
        <taxon>Mycobacteriaceae</taxon>
        <taxon>Mycobacterium</taxon>
        <taxon>Mycobacterium tuberculosis complex</taxon>
    </lineage>
</organism>
<dbReference type="Proteomes" id="UP000048289">
    <property type="component" value="Unassembled WGS sequence"/>
</dbReference>